<dbReference type="AlphaFoldDB" id="A0A834X1L4"/>
<name>A0A834X1L4_9FABA</name>
<accession>A0A834X1L4</accession>
<comment type="caution">
    <text evidence="1">The sequence shown here is derived from an EMBL/GenBank/DDBJ whole genome shotgun (WGS) entry which is preliminary data.</text>
</comment>
<proteinExistence type="predicted"/>
<organism evidence="1 2">
    <name type="scientific">Senna tora</name>
    <dbReference type="NCBI Taxonomy" id="362788"/>
    <lineage>
        <taxon>Eukaryota</taxon>
        <taxon>Viridiplantae</taxon>
        <taxon>Streptophyta</taxon>
        <taxon>Embryophyta</taxon>
        <taxon>Tracheophyta</taxon>
        <taxon>Spermatophyta</taxon>
        <taxon>Magnoliopsida</taxon>
        <taxon>eudicotyledons</taxon>
        <taxon>Gunneridae</taxon>
        <taxon>Pentapetalae</taxon>
        <taxon>rosids</taxon>
        <taxon>fabids</taxon>
        <taxon>Fabales</taxon>
        <taxon>Fabaceae</taxon>
        <taxon>Caesalpinioideae</taxon>
        <taxon>Cassia clade</taxon>
        <taxon>Senna</taxon>
    </lineage>
</organism>
<evidence type="ECO:0000313" key="1">
    <source>
        <dbReference type="EMBL" id="KAF7835960.1"/>
    </source>
</evidence>
<dbReference type="EMBL" id="JAAIUW010000004">
    <property type="protein sequence ID" value="KAF7835960.1"/>
    <property type="molecule type" value="Genomic_DNA"/>
</dbReference>
<protein>
    <submittedName>
        <fullName evidence="1">Transcription factor bHLH106</fullName>
    </submittedName>
</protein>
<dbReference type="OrthoDB" id="71302at2759"/>
<reference evidence="1" key="1">
    <citation type="submission" date="2020-09" db="EMBL/GenBank/DDBJ databases">
        <title>Genome-Enabled Discovery of Anthraquinone Biosynthesis in Senna tora.</title>
        <authorList>
            <person name="Kang S.-H."/>
            <person name="Pandey R.P."/>
            <person name="Lee C.-M."/>
            <person name="Sim J.-S."/>
            <person name="Jeong J.-T."/>
            <person name="Choi B.-S."/>
            <person name="Jung M."/>
            <person name="Ginzburg D."/>
            <person name="Zhao K."/>
            <person name="Won S.Y."/>
            <person name="Oh T.-J."/>
            <person name="Yu Y."/>
            <person name="Kim N.-H."/>
            <person name="Lee O.R."/>
            <person name="Lee T.-H."/>
            <person name="Bashyal P."/>
            <person name="Kim T.-S."/>
            <person name="Lee W.-H."/>
            <person name="Kawkins C."/>
            <person name="Kim C.-K."/>
            <person name="Kim J.S."/>
            <person name="Ahn B.O."/>
            <person name="Rhee S.Y."/>
            <person name="Sohng J.K."/>
        </authorList>
    </citation>
    <scope>NUCLEOTIDE SEQUENCE</scope>
    <source>
        <tissue evidence="1">Leaf</tissue>
    </source>
</reference>
<gene>
    <name evidence="1" type="ORF">G2W53_010819</name>
</gene>
<dbReference type="Proteomes" id="UP000634136">
    <property type="component" value="Unassembled WGS sequence"/>
</dbReference>
<sequence length="43" mass="4755">MATLGGRTRNVLIVTVDKDHNIESIHFLQNALKSLLECSTSND</sequence>
<evidence type="ECO:0000313" key="2">
    <source>
        <dbReference type="Proteomes" id="UP000634136"/>
    </source>
</evidence>
<keyword evidence="2" id="KW-1185">Reference proteome</keyword>